<gene>
    <name evidence="4" type="ORF">CcCBS67573_g08462</name>
</gene>
<evidence type="ECO:0000313" key="5">
    <source>
        <dbReference type="Proteomes" id="UP000320333"/>
    </source>
</evidence>
<evidence type="ECO:0000259" key="3">
    <source>
        <dbReference type="PROSITE" id="PS50892"/>
    </source>
</evidence>
<dbReference type="PROSITE" id="PS50892">
    <property type="entry name" value="V_SNARE"/>
    <property type="match status" value="1"/>
</dbReference>
<sequence>HLSKQLVRNNKSCSFLKLSSAEEIPAKEGNCVFANEKKSNLGDAIFFTHKKHNKAGNMASSKTQQIQREVNETINVMQDNIHKVVERGERLEDLNERSEHLAQSSEAFKNRSKEVRMKMFWQDSKTKMILGGIALVVVGLIIGLSVWGTGVKKTNETGAGFFQTPPPKTSTTAAS</sequence>
<proteinExistence type="predicted"/>
<dbReference type="EMBL" id="QEAP01000557">
    <property type="protein sequence ID" value="TPX64243.1"/>
    <property type="molecule type" value="Genomic_DNA"/>
</dbReference>
<dbReference type="AlphaFoldDB" id="A0A507EJG9"/>
<dbReference type="PRINTS" id="PR00219">
    <property type="entry name" value="SYNAPTOBREVN"/>
</dbReference>
<dbReference type="GO" id="GO:0090161">
    <property type="term" value="P:Golgi ribbon formation"/>
    <property type="evidence" value="ECO:0007669"/>
    <property type="project" value="InterPro"/>
</dbReference>
<dbReference type="SUPFAM" id="SSF58038">
    <property type="entry name" value="SNARE fusion complex"/>
    <property type="match status" value="1"/>
</dbReference>
<comment type="caution">
    <text evidence="4">The sequence shown here is derived from an EMBL/GenBank/DDBJ whole genome shotgun (WGS) entry which is preliminary data.</text>
</comment>
<organism evidence="4 5">
    <name type="scientific">Chytriomyces confervae</name>
    <dbReference type="NCBI Taxonomy" id="246404"/>
    <lineage>
        <taxon>Eukaryota</taxon>
        <taxon>Fungi</taxon>
        <taxon>Fungi incertae sedis</taxon>
        <taxon>Chytridiomycota</taxon>
        <taxon>Chytridiomycota incertae sedis</taxon>
        <taxon>Chytridiomycetes</taxon>
        <taxon>Chytridiales</taxon>
        <taxon>Chytriomycetaceae</taxon>
        <taxon>Chytriomyces</taxon>
    </lineage>
</organism>
<keyword evidence="2" id="KW-1133">Transmembrane helix</keyword>
<dbReference type="PANTHER" id="PTHR46897:SF1">
    <property type="entry name" value="VESICLE-ASSOCIATED MEMBRANE PROTEIN 4"/>
    <property type="match status" value="1"/>
</dbReference>
<dbReference type="InterPro" id="IPR042855">
    <property type="entry name" value="V_SNARE_CC"/>
</dbReference>
<dbReference type="STRING" id="246404.A0A507EJG9"/>
<dbReference type="PANTHER" id="PTHR46897">
    <property type="entry name" value="VESICLE-ASSOCIATED MEMBRANE PROTEIN 4"/>
    <property type="match status" value="1"/>
</dbReference>
<dbReference type="Gene3D" id="1.20.5.110">
    <property type="match status" value="1"/>
</dbReference>
<feature type="non-terminal residue" evidence="4">
    <location>
        <position position="1"/>
    </location>
</feature>
<evidence type="ECO:0000256" key="1">
    <source>
        <dbReference type="PROSITE-ProRule" id="PRU00290"/>
    </source>
</evidence>
<dbReference type="Pfam" id="PF00957">
    <property type="entry name" value="Synaptobrevin"/>
    <property type="match status" value="1"/>
</dbReference>
<evidence type="ECO:0000256" key="2">
    <source>
        <dbReference type="SAM" id="Phobius"/>
    </source>
</evidence>
<accession>A0A507EJG9</accession>
<reference evidence="4 5" key="1">
    <citation type="journal article" date="2019" name="Sci. Rep.">
        <title>Comparative genomics of chytrid fungi reveal insights into the obligate biotrophic and pathogenic lifestyle of Synchytrium endobioticum.</title>
        <authorList>
            <person name="van de Vossenberg B.T.L.H."/>
            <person name="Warris S."/>
            <person name="Nguyen H.D.T."/>
            <person name="van Gent-Pelzer M.P.E."/>
            <person name="Joly D.L."/>
            <person name="van de Geest H.C."/>
            <person name="Bonants P.J.M."/>
            <person name="Smith D.S."/>
            <person name="Levesque C.A."/>
            <person name="van der Lee T.A.J."/>
        </authorList>
    </citation>
    <scope>NUCLEOTIDE SEQUENCE [LARGE SCALE GENOMIC DNA]</scope>
    <source>
        <strain evidence="4 5">CBS 675.73</strain>
    </source>
</reference>
<dbReference type="OrthoDB" id="248747at2759"/>
<keyword evidence="2" id="KW-0472">Membrane</keyword>
<dbReference type="InterPro" id="IPR042887">
    <property type="entry name" value="VAMP4"/>
</dbReference>
<dbReference type="InterPro" id="IPR001388">
    <property type="entry name" value="Synaptobrevin-like"/>
</dbReference>
<keyword evidence="5" id="KW-1185">Reference proteome</keyword>
<keyword evidence="1" id="KW-0175">Coiled coil</keyword>
<feature type="domain" description="V-SNARE coiled-coil homology" evidence="3">
    <location>
        <begin position="62"/>
        <end position="122"/>
    </location>
</feature>
<dbReference type="GO" id="GO:0016192">
    <property type="term" value="P:vesicle-mediated transport"/>
    <property type="evidence" value="ECO:0007669"/>
    <property type="project" value="InterPro"/>
</dbReference>
<evidence type="ECO:0000313" key="4">
    <source>
        <dbReference type="EMBL" id="TPX64243.1"/>
    </source>
</evidence>
<keyword evidence="2" id="KW-0812">Transmembrane</keyword>
<dbReference type="GO" id="GO:0016020">
    <property type="term" value="C:membrane"/>
    <property type="evidence" value="ECO:0007669"/>
    <property type="project" value="InterPro"/>
</dbReference>
<feature type="transmembrane region" description="Helical" evidence="2">
    <location>
        <begin position="128"/>
        <end position="147"/>
    </location>
</feature>
<name>A0A507EJG9_9FUNG</name>
<protein>
    <recommendedName>
        <fullName evidence="3">V-SNARE coiled-coil homology domain-containing protein</fullName>
    </recommendedName>
</protein>
<dbReference type="Proteomes" id="UP000320333">
    <property type="component" value="Unassembled WGS sequence"/>
</dbReference>